<dbReference type="STRING" id="28743.ENSCVAP00000008048"/>
<keyword evidence="8" id="KW-1185">Reference proteome</keyword>
<accession>A0A3Q2CR95</accession>
<organism evidence="7 8">
    <name type="scientific">Cyprinodon variegatus</name>
    <name type="common">Sheepshead minnow</name>
    <dbReference type="NCBI Taxonomy" id="28743"/>
    <lineage>
        <taxon>Eukaryota</taxon>
        <taxon>Metazoa</taxon>
        <taxon>Chordata</taxon>
        <taxon>Craniata</taxon>
        <taxon>Vertebrata</taxon>
        <taxon>Euteleostomi</taxon>
        <taxon>Actinopterygii</taxon>
        <taxon>Neopterygii</taxon>
        <taxon>Teleostei</taxon>
        <taxon>Neoteleostei</taxon>
        <taxon>Acanthomorphata</taxon>
        <taxon>Ovalentaria</taxon>
        <taxon>Atherinomorphae</taxon>
        <taxon>Cyprinodontiformes</taxon>
        <taxon>Cyprinodontidae</taxon>
        <taxon>Cyprinodon</taxon>
    </lineage>
</organism>
<dbReference type="InterPro" id="IPR006802">
    <property type="entry name" value="Radial_spoke"/>
</dbReference>
<dbReference type="Pfam" id="PF04712">
    <property type="entry name" value="Radial_spoke"/>
    <property type="match status" value="1"/>
</dbReference>
<protein>
    <submittedName>
        <fullName evidence="7">Radial spoke head component 4A</fullName>
    </submittedName>
</protein>
<feature type="region of interest" description="Disordered" evidence="6">
    <location>
        <begin position="358"/>
        <end position="380"/>
    </location>
</feature>
<dbReference type="Proteomes" id="UP000265020">
    <property type="component" value="Unassembled WGS sequence"/>
</dbReference>
<dbReference type="GO" id="GO:0001534">
    <property type="term" value="C:radial spoke"/>
    <property type="evidence" value="ECO:0007669"/>
    <property type="project" value="InterPro"/>
</dbReference>
<keyword evidence="3" id="KW-0969">Cilium</keyword>
<evidence type="ECO:0000256" key="1">
    <source>
        <dbReference type="ARBA" id="ARBA00004430"/>
    </source>
</evidence>
<feature type="compositionally biased region" description="Acidic residues" evidence="6">
    <location>
        <begin position="363"/>
        <end position="380"/>
    </location>
</feature>
<sequence length="496" mass="57138">MEDFDRPQSSRQAEASKAFLMKNSSNSNMNLYDHLTQLLTKVMDEHPNNAVDVFEEMSYEVKRASLNSMQSNLRDLPQLTATELLAEQQRSLFLQSDNEPLEDETGKPVLPNVSEISFYLEQAEVGLGREEMQRIFLALKKLVDSERLTHCRFWGKILGIENNYIVAEAENREGEEKDHYTIEDELKEQIKESPLGGEEPPFPHSAHKPQHEVPKEAIGIGANKFAYYVCKEPGLPWVKIPSVTPAQITIARQIRKFFTGNLDKSVVSYPPFPGNEANYLRAQIARISAATQVSPYGFYQTVGDEGEEEQELYWASIEVNPDFEGVPVRELAESLKVWVHHRQHILQQGRCTWENMAEKTGEDTNEETEDEREEELDEPEVGPRLLNPLSLDAGQRMLIYRFWSFPQVILFIFNFSFPMKVKFTFHLEIKLHRKNGEAQSSRYSKSMDLEYGVPTARDEFRSYVKSVCFLYSQLSHIQGNFYSTFSFCLAAEWQSN</sequence>
<name>A0A3Q2CR95_CYPVA</name>
<evidence type="ECO:0000256" key="4">
    <source>
        <dbReference type="ARBA" id="ARBA00023212"/>
    </source>
</evidence>
<dbReference type="PANTHER" id="PTHR13159:SF0">
    <property type="entry name" value="RADIAL SPOKE HEAD 6 HOMOLOG A"/>
    <property type="match status" value="1"/>
</dbReference>
<dbReference type="Ensembl" id="ENSCVAT00000002288.1">
    <property type="protein sequence ID" value="ENSCVAP00000008048.1"/>
    <property type="gene ID" value="ENSCVAG00000000859.1"/>
</dbReference>
<reference evidence="7" key="1">
    <citation type="submission" date="2025-08" db="UniProtKB">
        <authorList>
            <consortium name="Ensembl"/>
        </authorList>
    </citation>
    <scope>IDENTIFICATION</scope>
</reference>
<evidence type="ECO:0000313" key="8">
    <source>
        <dbReference type="Proteomes" id="UP000265020"/>
    </source>
</evidence>
<keyword evidence="4" id="KW-0206">Cytoskeleton</keyword>
<dbReference type="OMA" id="MNFHESE"/>
<evidence type="ECO:0000256" key="3">
    <source>
        <dbReference type="ARBA" id="ARBA00023069"/>
    </source>
</evidence>
<dbReference type="GO" id="GO:0035082">
    <property type="term" value="P:axoneme assembly"/>
    <property type="evidence" value="ECO:0007669"/>
    <property type="project" value="TreeGrafter"/>
</dbReference>
<reference evidence="7" key="2">
    <citation type="submission" date="2025-09" db="UniProtKB">
        <authorList>
            <consortium name="Ensembl"/>
        </authorList>
    </citation>
    <scope>IDENTIFICATION</scope>
</reference>
<evidence type="ECO:0000256" key="2">
    <source>
        <dbReference type="ARBA" id="ARBA00022490"/>
    </source>
</evidence>
<dbReference type="AlphaFoldDB" id="A0A3Q2CR95"/>
<comment type="subcellular location">
    <subcellularLocation>
        <location evidence="1">Cytoplasm</location>
        <location evidence="1">Cytoskeleton</location>
        <location evidence="1">Cilium axoneme</location>
    </subcellularLocation>
</comment>
<evidence type="ECO:0000313" key="7">
    <source>
        <dbReference type="Ensembl" id="ENSCVAP00000008048.1"/>
    </source>
</evidence>
<dbReference type="GO" id="GO:0060294">
    <property type="term" value="P:cilium movement involved in cell motility"/>
    <property type="evidence" value="ECO:0007669"/>
    <property type="project" value="InterPro"/>
</dbReference>
<evidence type="ECO:0000256" key="5">
    <source>
        <dbReference type="ARBA" id="ARBA00023273"/>
    </source>
</evidence>
<dbReference type="CDD" id="cd22963">
    <property type="entry name" value="DD_CrRSP4-like"/>
    <property type="match status" value="1"/>
</dbReference>
<keyword evidence="2" id="KW-0963">Cytoplasm</keyword>
<evidence type="ECO:0000256" key="6">
    <source>
        <dbReference type="SAM" id="MobiDB-lite"/>
    </source>
</evidence>
<dbReference type="GeneTree" id="ENSGT00500000044869"/>
<dbReference type="PANTHER" id="PTHR13159">
    <property type="entry name" value="RADIAL SPOKEHEAD-RELATED"/>
    <property type="match status" value="1"/>
</dbReference>
<proteinExistence type="predicted"/>
<keyword evidence="5" id="KW-0966">Cell projection</keyword>